<evidence type="ECO:0000313" key="2">
    <source>
        <dbReference type="Proteomes" id="UP001195422"/>
    </source>
</evidence>
<protein>
    <submittedName>
        <fullName evidence="1">Uncharacterized protein</fullName>
    </submittedName>
</protein>
<accession>A0ABS4XQC0</accession>
<name>A0ABS4XQC0_GLUPR</name>
<dbReference type="RefSeq" id="WP_188947451.1">
    <property type="nucleotide sequence ID" value="NZ_BMPH01000003.1"/>
</dbReference>
<keyword evidence="2" id="KW-1185">Reference proteome</keyword>
<dbReference type="Proteomes" id="UP001195422">
    <property type="component" value="Unassembled WGS sequence"/>
</dbReference>
<sequence length="68" mass="7893">MKPETKKRPFLNIRRRTWAHEDGSLTPGLALHQAGKVYAHLTADEARAMADKLHDYADKLDQEFQHEH</sequence>
<evidence type="ECO:0000313" key="1">
    <source>
        <dbReference type="EMBL" id="MBP2398662.1"/>
    </source>
</evidence>
<gene>
    <name evidence="1" type="ORF">JOF39_001743</name>
</gene>
<comment type="caution">
    <text evidence="1">The sequence shown here is derived from an EMBL/GenBank/DDBJ whole genome shotgun (WGS) entry which is preliminary data.</text>
</comment>
<dbReference type="EMBL" id="JAGIOJ010000001">
    <property type="protein sequence ID" value="MBP2398662.1"/>
    <property type="molecule type" value="Genomic_DNA"/>
</dbReference>
<reference evidence="1 2" key="1">
    <citation type="submission" date="2021-03" db="EMBL/GenBank/DDBJ databases">
        <title>Sequencing the genomes of 1000 actinobacteria strains.</title>
        <authorList>
            <person name="Klenk H.-P."/>
        </authorList>
    </citation>
    <scope>NUCLEOTIDE SEQUENCE [LARGE SCALE GENOMIC DNA]</scope>
    <source>
        <strain evidence="1 2">DSM 20168</strain>
    </source>
</reference>
<proteinExistence type="predicted"/>
<organism evidence="1 2">
    <name type="scientific">Glutamicibacter protophormiae</name>
    <name type="common">Brevibacterium protophormiae</name>
    <dbReference type="NCBI Taxonomy" id="37930"/>
    <lineage>
        <taxon>Bacteria</taxon>
        <taxon>Bacillati</taxon>
        <taxon>Actinomycetota</taxon>
        <taxon>Actinomycetes</taxon>
        <taxon>Micrococcales</taxon>
        <taxon>Micrococcaceae</taxon>
        <taxon>Glutamicibacter</taxon>
    </lineage>
</organism>